<sequence>MDSVTFDINDALKHYMSDPASIPTPEADGSLFDYENDPEGLTAAVVNPVLNPIVDAVAENPEAITRSAHLDSLQFLLKYTAFLPTHALSKIFDLVMSGLAAEGDAITHDLESPDEQETLAHHKQLLEIYGFLLQWTIAAVETKAAEKSSSAPVARGRGKPKKNAPKQDGVWDSATQLQSALDIMSKVLKLKLTKIFLTTSERDTFIGLLTRPVYMVLESEQRVKSTSIRMHAFKVLCIAVKHHGHAYAAQISIVQNLTYFEHLSEPMAEFLYILADTYDYPQLADEILRELSNKEFNTNDTKGPKSVSQFIVKLSELAPRLVIKQMTMLAKQLDSESYTLRCALIEVCGNMIAHLVKQDERGENHKSQLNAFFDVLEERFLDINPYCRCRAIQVYVKLCDLEQKFPKRRQRAAEMACRSLEDKSSHVRRNAIKLLGSLIKTHPFTVMHGAQLSRKDWQARLDKVDEELNALKPPDGAPGLGEGANTTVDNELLDEATQIEQSPQKPMTDEQKFEAVRKAREEAATSEAIEKLTLTKRYYSEALKFIDVLHEATGTVCQLLGSRNKSEVIEAMDYFEIGDAYNIEQNKVGIRRMLRLIWTKGNSDEGKGVQSHLIDVYKRLFFEAPDSFSSNDAANFIARNMISLTFGATPAELTSLEQLLSTMMKQGLIPEVVIAKLWQVYGVQKREISRTQRRGAIIVLGMLATANPEIVVGEMETMLRTGLGSHGRADLQLAKYTCIALRRINPSGRQAKESTVKFSRLPNDHAVLSKLASITEVPSDSKEWYGVAEQAINAIYAISKHPDTLCSDIIRHKTKQVFAAPQSRAGSQPSSQPSSRPASRDENQSVEASEDEDGNETVVPPASQPKKRDAAIGLSQLLFIVGHVAIKQIVHLELCELDFKRRKQEQEKEKTADKSTAQAGKKDEPDDLDLIGGTTEDDFTEAMAHIRERELLFGPDSLLAQFGPLVSEICANNTTYADKGLQAAATLCLAKLMCVSSEYCEANLPLLITIMERSTDATVRSNAVIALGDMAVCFNHLIDENTDFLYRRLADKDQSVKRTCLMTLTFLILAGQVKVKGQLGEMAKCLEDEDRRIADLARMFFTELSTKDNAVYNHFVDMFSLLSAEKNLEEESFRRIIRFLLGFVEKDKHAKQLADKLAARLTRCETERQWNDVAFALGLLQHKNEEITKTVSEGFRVIQLQA</sequence>
<dbReference type="Pfam" id="PF12717">
    <property type="entry name" value="Cnd1"/>
    <property type="match status" value="1"/>
</dbReference>
<feature type="compositionally biased region" description="Acidic residues" evidence="11">
    <location>
        <begin position="925"/>
        <end position="934"/>
    </location>
</feature>
<comment type="subcellular location">
    <subcellularLocation>
        <location evidence="2">Chromosome</location>
    </subcellularLocation>
    <subcellularLocation>
        <location evidence="1">Nucleus</location>
    </subcellularLocation>
</comment>
<dbReference type="PANTHER" id="PTHR14222:SF2">
    <property type="entry name" value="CONDENSIN COMPLEX SUBUNIT 1"/>
    <property type="match status" value="1"/>
</dbReference>
<evidence type="ECO:0000256" key="3">
    <source>
        <dbReference type="ARBA" id="ARBA00009606"/>
    </source>
</evidence>
<dbReference type="FunFam" id="1.25.10.10:FF:000272">
    <property type="entry name" value="Condensin complex subunit 1"/>
    <property type="match status" value="1"/>
</dbReference>
<dbReference type="EMBL" id="LTAN01000001">
    <property type="protein sequence ID" value="OBR16556.1"/>
    <property type="molecule type" value="Genomic_DNA"/>
</dbReference>
<feature type="domain" description="Condensin complex subunit 1 N-terminal" evidence="13">
    <location>
        <begin position="86"/>
        <end position="249"/>
    </location>
</feature>
<protein>
    <recommendedName>
        <fullName evidence="10">Condensin complex subunit 1</fullName>
    </recommendedName>
</protein>
<dbReference type="Pfam" id="PF20168">
    <property type="entry name" value="PDS5"/>
    <property type="match status" value="1"/>
</dbReference>
<dbReference type="GO" id="GO:0042393">
    <property type="term" value="F:histone binding"/>
    <property type="evidence" value="ECO:0007669"/>
    <property type="project" value="TreeGrafter"/>
</dbReference>
<keyword evidence="8" id="KW-0539">Nucleus</keyword>
<dbReference type="GO" id="GO:0005634">
    <property type="term" value="C:nucleus"/>
    <property type="evidence" value="ECO:0007669"/>
    <property type="project" value="UniProtKB-SubCell"/>
</dbReference>
<dbReference type="GO" id="GO:0051301">
    <property type="term" value="P:cell division"/>
    <property type="evidence" value="ECO:0007669"/>
    <property type="project" value="UniProtKB-KW"/>
</dbReference>
<dbReference type="PANTHER" id="PTHR14222">
    <property type="entry name" value="CONDENSIN"/>
    <property type="match status" value="1"/>
</dbReference>
<keyword evidence="4" id="KW-0158">Chromosome</keyword>
<evidence type="ECO:0000256" key="11">
    <source>
        <dbReference type="SAM" id="MobiDB-lite"/>
    </source>
</evidence>
<dbReference type="VEuPathDB" id="FungiDB:CH63R_01736"/>
<feature type="domain" description="Condensin complex subunit 1 C-terminal" evidence="12">
    <location>
        <begin position="1018"/>
        <end position="1177"/>
    </location>
</feature>
<dbReference type="InterPro" id="IPR026971">
    <property type="entry name" value="CND1/NCAPD3"/>
</dbReference>
<evidence type="ECO:0000313" key="14">
    <source>
        <dbReference type="EMBL" id="OBR16556.1"/>
    </source>
</evidence>
<dbReference type="GO" id="GO:0000779">
    <property type="term" value="C:condensed chromosome, centromeric region"/>
    <property type="evidence" value="ECO:0007669"/>
    <property type="project" value="TreeGrafter"/>
</dbReference>
<evidence type="ECO:0000256" key="5">
    <source>
        <dbReference type="ARBA" id="ARBA00022618"/>
    </source>
</evidence>
<dbReference type="InterPro" id="IPR024324">
    <property type="entry name" value="Condensin_cplx_su1_N"/>
</dbReference>
<keyword evidence="7 10" id="KW-0226">DNA condensation</keyword>
<comment type="similarity">
    <text evidence="3 10">Belongs to the CND1 (condensin subunit 1) family.</text>
</comment>
<dbReference type="KEGG" id="chig:CH63R_01736"/>
<dbReference type="RefSeq" id="XP_018165073.1">
    <property type="nucleotide sequence ID" value="XM_018296711.1"/>
</dbReference>
<dbReference type="InterPro" id="IPR016024">
    <property type="entry name" value="ARM-type_fold"/>
</dbReference>
<evidence type="ECO:0000256" key="4">
    <source>
        <dbReference type="ARBA" id="ARBA00022454"/>
    </source>
</evidence>
<dbReference type="Pfam" id="PF12922">
    <property type="entry name" value="Cnd1_N"/>
    <property type="match status" value="1"/>
</dbReference>
<evidence type="ECO:0000256" key="1">
    <source>
        <dbReference type="ARBA" id="ARBA00004123"/>
    </source>
</evidence>
<organism evidence="14 15">
    <name type="scientific">Colletotrichum higginsianum (strain IMI 349063)</name>
    <name type="common">Crucifer anthracnose fungus</name>
    <dbReference type="NCBI Taxonomy" id="759273"/>
    <lineage>
        <taxon>Eukaryota</taxon>
        <taxon>Fungi</taxon>
        <taxon>Dikarya</taxon>
        <taxon>Ascomycota</taxon>
        <taxon>Pezizomycotina</taxon>
        <taxon>Sordariomycetes</taxon>
        <taxon>Hypocreomycetidae</taxon>
        <taxon>Glomerellales</taxon>
        <taxon>Glomerellaceae</taxon>
        <taxon>Colletotrichum</taxon>
        <taxon>Colletotrichum destructivum species complex</taxon>
    </lineage>
</organism>
<evidence type="ECO:0000259" key="12">
    <source>
        <dbReference type="Pfam" id="PF12717"/>
    </source>
</evidence>
<dbReference type="GO" id="GO:0007076">
    <property type="term" value="P:mitotic chromosome condensation"/>
    <property type="evidence" value="ECO:0007669"/>
    <property type="project" value="InterPro"/>
</dbReference>
<feature type="compositionally biased region" description="Basic and acidic residues" evidence="11">
    <location>
        <begin position="903"/>
        <end position="913"/>
    </location>
</feature>
<dbReference type="GO" id="GO:0000796">
    <property type="term" value="C:condensin complex"/>
    <property type="evidence" value="ECO:0007669"/>
    <property type="project" value="TreeGrafter"/>
</dbReference>
<dbReference type="PIRSF" id="PIRSF017127">
    <property type="entry name" value="Condensin_D2"/>
    <property type="match status" value="1"/>
</dbReference>
<evidence type="ECO:0000313" key="15">
    <source>
        <dbReference type="Proteomes" id="UP000092177"/>
    </source>
</evidence>
<keyword evidence="15" id="KW-1185">Reference proteome</keyword>
<evidence type="ECO:0000256" key="6">
    <source>
        <dbReference type="ARBA" id="ARBA00022776"/>
    </source>
</evidence>
<dbReference type="AlphaFoldDB" id="A0A1B7YWY8"/>
<gene>
    <name evidence="14" type="ORF">CH63R_01736</name>
</gene>
<feature type="region of interest" description="Disordered" evidence="11">
    <location>
        <begin position="819"/>
        <end position="866"/>
    </location>
</feature>
<keyword evidence="9 10" id="KW-0131">Cell cycle</keyword>
<dbReference type="Proteomes" id="UP000092177">
    <property type="component" value="Chromosome 1"/>
</dbReference>
<feature type="region of interest" description="Disordered" evidence="11">
    <location>
        <begin position="148"/>
        <end position="169"/>
    </location>
</feature>
<accession>A0A1B7YWY8</accession>
<evidence type="ECO:0000256" key="7">
    <source>
        <dbReference type="ARBA" id="ARBA00023067"/>
    </source>
</evidence>
<keyword evidence="6 10" id="KW-0498">Mitosis</keyword>
<dbReference type="InterPro" id="IPR011989">
    <property type="entry name" value="ARM-like"/>
</dbReference>
<dbReference type="GO" id="GO:0010032">
    <property type="term" value="P:meiotic chromosome condensation"/>
    <property type="evidence" value="ECO:0007669"/>
    <property type="project" value="TreeGrafter"/>
</dbReference>
<dbReference type="InterPro" id="IPR032682">
    <property type="entry name" value="Cnd1_C"/>
</dbReference>
<dbReference type="SUPFAM" id="SSF48371">
    <property type="entry name" value="ARM repeat"/>
    <property type="match status" value="1"/>
</dbReference>
<dbReference type="InterPro" id="IPR007673">
    <property type="entry name" value="Condensin_cplx_su1"/>
</dbReference>
<comment type="caution">
    <text evidence="14">The sequence shown here is derived from an EMBL/GenBank/DDBJ whole genome shotgun (WGS) entry which is preliminary data.</text>
</comment>
<feature type="region of interest" description="Disordered" evidence="11">
    <location>
        <begin position="903"/>
        <end position="934"/>
    </location>
</feature>
<dbReference type="OrthoDB" id="436262at2759"/>
<dbReference type="FunFam" id="1.25.10.10:FF:000920">
    <property type="entry name" value="Condensin complex subunit 1"/>
    <property type="match status" value="1"/>
</dbReference>
<feature type="compositionally biased region" description="Low complexity" evidence="11">
    <location>
        <begin position="819"/>
        <end position="837"/>
    </location>
</feature>
<proteinExistence type="inferred from homology"/>
<reference evidence="15" key="1">
    <citation type="journal article" date="2017" name="BMC Genomics">
        <title>Gapless genome assembly of Colletotrichum higginsianum reveals chromosome structure and association of transposable elements with secondary metabolite gene clusters.</title>
        <authorList>
            <person name="Dallery J.-F."/>
            <person name="Lapalu N."/>
            <person name="Zampounis A."/>
            <person name="Pigne S."/>
            <person name="Luyten I."/>
            <person name="Amselem J."/>
            <person name="Wittenberg A.H.J."/>
            <person name="Zhou S."/>
            <person name="de Queiroz M.V."/>
            <person name="Robin G.P."/>
            <person name="Auger A."/>
            <person name="Hainaut M."/>
            <person name="Henrissat B."/>
            <person name="Kim K.-T."/>
            <person name="Lee Y.-H."/>
            <person name="Lespinet O."/>
            <person name="Schwartz D.C."/>
            <person name="Thon M.R."/>
            <person name="O'Connell R.J."/>
        </authorList>
    </citation>
    <scope>NUCLEOTIDE SEQUENCE [LARGE SCALE GENOMIC DNA]</scope>
    <source>
        <strain evidence="15">IMI 349063</strain>
    </source>
</reference>
<dbReference type="Gene3D" id="1.25.10.10">
    <property type="entry name" value="Leucine-rich Repeat Variant"/>
    <property type="match status" value="2"/>
</dbReference>
<evidence type="ECO:0000259" key="13">
    <source>
        <dbReference type="Pfam" id="PF12922"/>
    </source>
</evidence>
<evidence type="ECO:0000256" key="2">
    <source>
        <dbReference type="ARBA" id="ARBA00004286"/>
    </source>
</evidence>
<evidence type="ECO:0000256" key="10">
    <source>
        <dbReference type="PIRNR" id="PIRNR017127"/>
    </source>
</evidence>
<evidence type="ECO:0000256" key="8">
    <source>
        <dbReference type="ARBA" id="ARBA00023242"/>
    </source>
</evidence>
<dbReference type="GeneID" id="28860818"/>
<name>A0A1B7YWY8_COLHI</name>
<comment type="function">
    <text evidence="10">Regulatory subunit of the condensin complex, a complex required for conversion of interphase chromatin into mitotic-like condense chromosomes. The condensin complex probably introduces positive supercoils into relaxed DNA in the presence of type I topoisomerases and converts nicked DNA into positive knotted forms in the presence of type II topoisomerases.</text>
</comment>
<keyword evidence="5 10" id="KW-0132">Cell division</keyword>
<evidence type="ECO:0000256" key="9">
    <source>
        <dbReference type="ARBA" id="ARBA00023306"/>
    </source>
</evidence>